<sequence>MDIITKSNEHDGNHPQGTNGPNSDDLCDQPQDDASVDAPELVNLRIGGTVPKLGNSHPLKMAEIIHEMTGTIICSVMQKLREQIPQLRRRHHIPGSSPGCYGALRLQVDALSARVGGETQRGTNIELTGLAPFSPDIMGPSYQQG</sequence>
<feature type="region of interest" description="Disordered" evidence="1">
    <location>
        <begin position="1"/>
        <end position="34"/>
    </location>
</feature>
<protein>
    <submittedName>
        <fullName evidence="2">Uncharacterized protein</fullName>
    </submittedName>
</protein>
<dbReference type="Proteomes" id="UP001454036">
    <property type="component" value="Unassembled WGS sequence"/>
</dbReference>
<evidence type="ECO:0000313" key="3">
    <source>
        <dbReference type="Proteomes" id="UP001454036"/>
    </source>
</evidence>
<dbReference type="AlphaFoldDB" id="A0AAV3RTV9"/>
<reference evidence="2 3" key="1">
    <citation type="submission" date="2024-01" db="EMBL/GenBank/DDBJ databases">
        <title>The complete chloroplast genome sequence of Lithospermum erythrorhizon: insights into the phylogenetic relationship among Boraginaceae species and the maternal lineages of purple gromwells.</title>
        <authorList>
            <person name="Okada T."/>
            <person name="Watanabe K."/>
        </authorList>
    </citation>
    <scope>NUCLEOTIDE SEQUENCE [LARGE SCALE GENOMIC DNA]</scope>
</reference>
<gene>
    <name evidence="2" type="ORF">LIER_31781</name>
</gene>
<dbReference type="EMBL" id="BAABME010011943">
    <property type="protein sequence ID" value="GAA0184493.1"/>
    <property type="molecule type" value="Genomic_DNA"/>
</dbReference>
<comment type="caution">
    <text evidence="2">The sequence shown here is derived from an EMBL/GenBank/DDBJ whole genome shotgun (WGS) entry which is preliminary data.</text>
</comment>
<feature type="compositionally biased region" description="Acidic residues" evidence="1">
    <location>
        <begin position="25"/>
        <end position="34"/>
    </location>
</feature>
<name>A0AAV3RTV9_LITER</name>
<proteinExistence type="predicted"/>
<keyword evidence="3" id="KW-1185">Reference proteome</keyword>
<evidence type="ECO:0000256" key="1">
    <source>
        <dbReference type="SAM" id="MobiDB-lite"/>
    </source>
</evidence>
<accession>A0AAV3RTV9</accession>
<organism evidence="2 3">
    <name type="scientific">Lithospermum erythrorhizon</name>
    <name type="common">Purple gromwell</name>
    <name type="synonym">Lithospermum officinale var. erythrorhizon</name>
    <dbReference type="NCBI Taxonomy" id="34254"/>
    <lineage>
        <taxon>Eukaryota</taxon>
        <taxon>Viridiplantae</taxon>
        <taxon>Streptophyta</taxon>
        <taxon>Embryophyta</taxon>
        <taxon>Tracheophyta</taxon>
        <taxon>Spermatophyta</taxon>
        <taxon>Magnoliopsida</taxon>
        <taxon>eudicotyledons</taxon>
        <taxon>Gunneridae</taxon>
        <taxon>Pentapetalae</taxon>
        <taxon>asterids</taxon>
        <taxon>lamiids</taxon>
        <taxon>Boraginales</taxon>
        <taxon>Boraginaceae</taxon>
        <taxon>Boraginoideae</taxon>
        <taxon>Lithospermeae</taxon>
        <taxon>Lithospermum</taxon>
    </lineage>
</organism>
<evidence type="ECO:0000313" key="2">
    <source>
        <dbReference type="EMBL" id="GAA0184493.1"/>
    </source>
</evidence>